<dbReference type="InterPro" id="IPR000760">
    <property type="entry name" value="Inositol_monophosphatase-like"/>
</dbReference>
<keyword evidence="2" id="KW-1185">Reference proteome</keyword>
<sequence>MDGEVGLVVDATRQASKFLLRDYFELENLQSSTKSASASSFGQKSCVKMLQTLQERLGKYFHTIIFDSKEIAKSQFVGKAALVEVLDGFTNLTRSLPFFGIMVTIISNKNGQLITEKSVINFPILGEIYFTEKGKGVWLERHSFNFPGATRVRVSGTENIEDAIVSTSFNFLKDNPDTFSNLRIFESYTYSLALLVSGKIDVIIIEPGDISLMGIELFIAEAGGVFHKKGGKIVASNSKLHDKIKHIA</sequence>
<reference evidence="1 2" key="1">
    <citation type="submission" date="2023-03" db="EMBL/GenBank/DDBJ databases">
        <title>Host association and intracellularity evolved multiple times independently in the Rickettsiales.</title>
        <authorList>
            <person name="Castelli M."/>
            <person name="Nardi T."/>
            <person name="Gammuto L."/>
            <person name="Bellinzona G."/>
            <person name="Sabaneyeva E."/>
            <person name="Potekhin A."/>
            <person name="Serra V."/>
            <person name="Petroni G."/>
            <person name="Sassera D."/>
        </authorList>
    </citation>
    <scope>NUCLEOTIDE SEQUENCE [LARGE SCALE GENOMIC DNA]</scope>
    <source>
        <strain evidence="1 2">Sr 2-6</strain>
    </source>
</reference>
<organism evidence="1 2">
    <name type="scientific">Candidatus Megaera venefica</name>
    <dbReference type="NCBI Taxonomy" id="2055910"/>
    <lineage>
        <taxon>Bacteria</taxon>
        <taxon>Pseudomonadati</taxon>
        <taxon>Pseudomonadota</taxon>
        <taxon>Alphaproteobacteria</taxon>
        <taxon>Rickettsiales</taxon>
        <taxon>Rickettsiaceae</taxon>
        <taxon>Candidatus Megaera</taxon>
    </lineage>
</organism>
<dbReference type="RefSeq" id="WP_322776119.1">
    <property type="nucleotide sequence ID" value="NZ_JARJFB010000006.1"/>
</dbReference>
<accession>A0ABU5NAK4</accession>
<evidence type="ECO:0000313" key="2">
    <source>
        <dbReference type="Proteomes" id="UP001291687"/>
    </source>
</evidence>
<gene>
    <name evidence="1" type="ORF">Megvenef_00167</name>
</gene>
<evidence type="ECO:0000313" key="1">
    <source>
        <dbReference type="EMBL" id="MEA0970215.1"/>
    </source>
</evidence>
<dbReference type="Gene3D" id="3.40.190.80">
    <property type="match status" value="1"/>
</dbReference>
<protein>
    <submittedName>
        <fullName evidence="1">Inositol monophosphatase-like protein</fullName>
    </submittedName>
</protein>
<dbReference type="SUPFAM" id="SSF56655">
    <property type="entry name" value="Carbohydrate phosphatase"/>
    <property type="match status" value="1"/>
</dbReference>
<name>A0ABU5NAK4_9RICK</name>
<dbReference type="EMBL" id="JARJFB010000006">
    <property type="protein sequence ID" value="MEA0970215.1"/>
    <property type="molecule type" value="Genomic_DNA"/>
</dbReference>
<dbReference type="Gene3D" id="3.30.540.10">
    <property type="entry name" value="Fructose-1,6-Bisphosphatase, subunit A, domain 1"/>
    <property type="match status" value="1"/>
</dbReference>
<proteinExistence type="predicted"/>
<comment type="caution">
    <text evidence="1">The sequence shown here is derived from an EMBL/GenBank/DDBJ whole genome shotgun (WGS) entry which is preliminary data.</text>
</comment>
<dbReference type="Proteomes" id="UP001291687">
    <property type="component" value="Unassembled WGS sequence"/>
</dbReference>
<dbReference type="Pfam" id="PF00459">
    <property type="entry name" value="Inositol_P"/>
    <property type="match status" value="1"/>
</dbReference>